<feature type="compositionally biased region" description="Basic and acidic residues" evidence="1">
    <location>
        <begin position="152"/>
        <end position="166"/>
    </location>
</feature>
<organism evidence="2 3">
    <name type="scientific">Fistulina hepatica ATCC 64428</name>
    <dbReference type="NCBI Taxonomy" id="1128425"/>
    <lineage>
        <taxon>Eukaryota</taxon>
        <taxon>Fungi</taxon>
        <taxon>Dikarya</taxon>
        <taxon>Basidiomycota</taxon>
        <taxon>Agaricomycotina</taxon>
        <taxon>Agaricomycetes</taxon>
        <taxon>Agaricomycetidae</taxon>
        <taxon>Agaricales</taxon>
        <taxon>Fistulinaceae</taxon>
        <taxon>Fistulina</taxon>
    </lineage>
</organism>
<accession>A0A0D7AF73</accession>
<evidence type="ECO:0000313" key="2">
    <source>
        <dbReference type="EMBL" id="KIY49784.1"/>
    </source>
</evidence>
<reference evidence="2 3" key="1">
    <citation type="journal article" date="2015" name="Fungal Genet. Biol.">
        <title>Evolution of novel wood decay mechanisms in Agaricales revealed by the genome sequences of Fistulina hepatica and Cylindrobasidium torrendii.</title>
        <authorList>
            <person name="Floudas D."/>
            <person name="Held B.W."/>
            <person name="Riley R."/>
            <person name="Nagy L.G."/>
            <person name="Koehler G."/>
            <person name="Ransdell A.S."/>
            <person name="Younus H."/>
            <person name="Chow J."/>
            <person name="Chiniquy J."/>
            <person name="Lipzen A."/>
            <person name="Tritt A."/>
            <person name="Sun H."/>
            <person name="Haridas S."/>
            <person name="LaButti K."/>
            <person name="Ohm R.A."/>
            <person name="Kues U."/>
            <person name="Blanchette R.A."/>
            <person name="Grigoriev I.V."/>
            <person name="Minto R.E."/>
            <person name="Hibbett D.S."/>
        </authorList>
    </citation>
    <scope>NUCLEOTIDE SEQUENCE [LARGE SCALE GENOMIC DNA]</scope>
    <source>
        <strain evidence="2 3">ATCC 64428</strain>
    </source>
</reference>
<evidence type="ECO:0000256" key="1">
    <source>
        <dbReference type="SAM" id="MobiDB-lite"/>
    </source>
</evidence>
<dbReference type="Proteomes" id="UP000054144">
    <property type="component" value="Unassembled WGS sequence"/>
</dbReference>
<dbReference type="OrthoDB" id="3269227at2759"/>
<name>A0A0D7AF73_9AGAR</name>
<dbReference type="EMBL" id="KN881721">
    <property type="protein sequence ID" value="KIY49784.1"/>
    <property type="molecule type" value="Genomic_DNA"/>
</dbReference>
<keyword evidence="3" id="KW-1185">Reference proteome</keyword>
<sequence length="227" mass="23986">MLALNLIRRISGSVVPRLDRPWPDDATSNAPCIGRKRRLSSVEVDDARVNVDARPEKRAKDAVLMADASADTSRATSETPPSSPDSPEIAKGVKEVTKGVSEVKTADEALLAPANIPLPEEKAGELDEAGPLPSPELKAMATSAGAPEAVADVEHDEDREALDSHDKKSKTGAAVTESKISDDQQEQTIDKTVEELAQLEESLSQDAVIVISAEPVVVPPGIAEADD</sequence>
<feature type="region of interest" description="Disordered" evidence="1">
    <location>
        <begin position="53"/>
        <end position="96"/>
    </location>
</feature>
<gene>
    <name evidence="2" type="ORF">FISHEDRAFT_72414</name>
</gene>
<feature type="region of interest" description="Disordered" evidence="1">
    <location>
        <begin position="124"/>
        <end position="188"/>
    </location>
</feature>
<evidence type="ECO:0000313" key="3">
    <source>
        <dbReference type="Proteomes" id="UP000054144"/>
    </source>
</evidence>
<dbReference type="AlphaFoldDB" id="A0A0D7AF73"/>
<feature type="compositionally biased region" description="Low complexity" evidence="1">
    <location>
        <begin position="66"/>
        <end position="80"/>
    </location>
</feature>
<protein>
    <submittedName>
        <fullName evidence="2">Uncharacterized protein</fullName>
    </submittedName>
</protein>
<proteinExistence type="predicted"/>